<sequence length="33" mass="3596">MSSVADKALPKQAPWLQANFGKRDISFGKAHVP</sequence>
<reference evidence="1 2" key="1">
    <citation type="journal article" date="2007" name="J. Bacteriol.">
        <title>Genome of the opportunistic pathogen Streptococcus sanguinis.</title>
        <authorList>
            <person name="Xu P."/>
            <person name="Alves J.M."/>
            <person name="Kitten T."/>
            <person name="Brown A."/>
            <person name="Chen Z."/>
            <person name="Ozaki L.S."/>
            <person name="Manque P."/>
            <person name="Ge X."/>
            <person name="Serrano M.G."/>
            <person name="Puiu D."/>
            <person name="Hendricks S."/>
            <person name="Wang Y."/>
            <person name="Chaplin M.D."/>
            <person name="Akan D."/>
            <person name="Paik S."/>
            <person name="Peterson D.L."/>
            <person name="Macrina F.L."/>
            <person name="Buck G.A."/>
        </authorList>
    </citation>
    <scope>NUCLEOTIDE SEQUENCE [LARGE SCALE GENOMIC DNA]</scope>
    <source>
        <strain evidence="1 2">SK36</strain>
    </source>
</reference>
<dbReference type="EMBL" id="CP000387">
    <property type="protein sequence ID" value="ABN45453.1"/>
    <property type="molecule type" value="Genomic_DNA"/>
</dbReference>
<proteinExistence type="predicted"/>
<dbReference type="Proteomes" id="UP000002148">
    <property type="component" value="Chromosome"/>
</dbReference>
<organism evidence="1 2">
    <name type="scientific">Streptococcus sanguinis (strain SK36)</name>
    <dbReference type="NCBI Taxonomy" id="388919"/>
    <lineage>
        <taxon>Bacteria</taxon>
        <taxon>Bacillati</taxon>
        <taxon>Bacillota</taxon>
        <taxon>Bacilli</taxon>
        <taxon>Lactobacillales</taxon>
        <taxon>Streptococcaceae</taxon>
        <taxon>Streptococcus</taxon>
    </lineage>
</organism>
<protein>
    <submittedName>
        <fullName evidence="1">Uncharacterized protein</fullName>
    </submittedName>
</protein>
<gene>
    <name evidence="1" type="ordered locus">SSA_2081</name>
</gene>
<evidence type="ECO:0000313" key="1">
    <source>
        <dbReference type="EMBL" id="ABN45453.1"/>
    </source>
</evidence>
<name>A3CQJ8_STRSV</name>
<accession>A3CQJ8</accession>
<keyword evidence="2" id="KW-1185">Reference proteome</keyword>
<dbReference type="KEGG" id="ssa:SSA_2081"/>
<evidence type="ECO:0000313" key="2">
    <source>
        <dbReference type="Proteomes" id="UP000002148"/>
    </source>
</evidence>
<dbReference type="AlphaFoldDB" id="A3CQJ8"/>
<dbReference type="HOGENOM" id="CLU_3384155_0_0_9"/>